<comment type="caution">
    <text evidence="1">The sequence shown here is derived from an EMBL/GenBank/DDBJ whole genome shotgun (WGS) entry which is preliminary data.</text>
</comment>
<proteinExistence type="predicted"/>
<protein>
    <submittedName>
        <fullName evidence="1">Tfp pilus assembly protein PilX</fullName>
    </submittedName>
</protein>
<name>A0ABT9MBB7_9DEIO</name>
<dbReference type="EMBL" id="JAURUR010000002">
    <property type="protein sequence ID" value="MDP9763821.1"/>
    <property type="molecule type" value="Genomic_DNA"/>
</dbReference>
<accession>A0ABT9MBB7</accession>
<dbReference type="RefSeq" id="WP_307464943.1">
    <property type="nucleotide sequence ID" value="NZ_JAURUR010000002.1"/>
</dbReference>
<keyword evidence="2" id="KW-1185">Reference proteome</keyword>
<organism evidence="1 2">
    <name type="scientific">Deinococcus enclensis</name>
    <dbReference type="NCBI Taxonomy" id="1049582"/>
    <lineage>
        <taxon>Bacteria</taxon>
        <taxon>Thermotogati</taxon>
        <taxon>Deinococcota</taxon>
        <taxon>Deinococci</taxon>
        <taxon>Deinococcales</taxon>
        <taxon>Deinococcaceae</taxon>
        <taxon>Deinococcus</taxon>
    </lineage>
</organism>
<dbReference type="Proteomes" id="UP001232163">
    <property type="component" value="Unassembled WGS sequence"/>
</dbReference>
<gene>
    <name evidence="1" type="ORF">QO006_001238</name>
</gene>
<reference evidence="1 2" key="1">
    <citation type="submission" date="2023-07" db="EMBL/GenBank/DDBJ databases">
        <title>Genomic Encyclopedia of Type Strains, Phase IV (KMG-IV): sequencing the most valuable type-strain genomes for metagenomic binning, comparative biology and taxonomic classification.</title>
        <authorList>
            <person name="Goeker M."/>
        </authorList>
    </citation>
    <scope>NUCLEOTIDE SEQUENCE [LARGE SCALE GENOMIC DNA]</scope>
    <source>
        <strain evidence="1 2">NIO-1023</strain>
    </source>
</reference>
<evidence type="ECO:0000313" key="2">
    <source>
        <dbReference type="Proteomes" id="UP001232163"/>
    </source>
</evidence>
<sequence length="584" mass="60636">MRQHQSGMALIIQVLLTSVVLMAIIAATTQLALSTRRSSANDVAAYQAVLASESAQNSFVPRSMAVANFNAPARCKLTQSQCVTFFTTEMETWLQKANAAAQKVGSVVLANGSATLSLVSGSVTVALVDGTGPGTPKPAEWTMTGVDIESAGTAANSGARVLQRYTAVKKDLPPLDIGAAVISHPSVVLKGSSEVHGQGLNQSDNDGIYQNLFKVKAEGNGATSLTKGSPVTMKVTSGLDRVNQAPVGSYVRLPLLGSLGNALNAYGTFKVTQNYTSSLELTPVNLPAGVTANLGAQAASADFVYNAITAISGNNITVRNTQTFVKGDKIAFTQGGITYTGTVSTAPVDGFAENTKNLTVSSWTPTLPSTVNTASMEGSPVTKSTLGVITAGTFDPGKTAPIGGYLDSGNASATVSQMAPDPLNDKLFIKTFGMTPTELKAKAKVITEPEFGAAGGIVNGLMWMTKNANGTTNLNSEKPTGKGILIIEGDFTLNQNSATECALSGLIYVRGNLNIQGNLQMCGSIVVEGSILDNAGNVVSWENDPSQFAGNGRKVTYDPDALFDAVSGAGEYDFTANTGSWRQR</sequence>
<evidence type="ECO:0000313" key="1">
    <source>
        <dbReference type="EMBL" id="MDP9763821.1"/>
    </source>
</evidence>